<proteinExistence type="predicted"/>
<keyword evidence="1" id="KW-0677">Repeat</keyword>
<gene>
    <name evidence="5" type="ORF">ODALV1_LOCUS24985</name>
</gene>
<dbReference type="EMBL" id="CAXLJM020000097">
    <property type="protein sequence ID" value="CAL8133255.1"/>
    <property type="molecule type" value="Genomic_DNA"/>
</dbReference>
<feature type="region of interest" description="Disordered" evidence="3">
    <location>
        <begin position="1"/>
        <end position="26"/>
    </location>
</feature>
<protein>
    <recommendedName>
        <fullName evidence="4">TOG domain-containing protein</fullName>
    </recommendedName>
</protein>
<feature type="domain" description="TOG" evidence="4">
    <location>
        <begin position="578"/>
        <end position="812"/>
    </location>
</feature>
<dbReference type="InterPro" id="IPR016024">
    <property type="entry name" value="ARM-type_fold"/>
</dbReference>
<organism evidence="5 6">
    <name type="scientific">Orchesella dallaii</name>
    <dbReference type="NCBI Taxonomy" id="48710"/>
    <lineage>
        <taxon>Eukaryota</taxon>
        <taxon>Metazoa</taxon>
        <taxon>Ecdysozoa</taxon>
        <taxon>Arthropoda</taxon>
        <taxon>Hexapoda</taxon>
        <taxon>Collembola</taxon>
        <taxon>Entomobryomorpha</taxon>
        <taxon>Entomobryoidea</taxon>
        <taxon>Orchesellidae</taxon>
        <taxon>Orchesellinae</taxon>
        <taxon>Orchesella</taxon>
    </lineage>
</organism>
<dbReference type="SMART" id="SM01349">
    <property type="entry name" value="TOG"/>
    <property type="match status" value="1"/>
</dbReference>
<dbReference type="SUPFAM" id="SSF48371">
    <property type="entry name" value="ARM repeat"/>
    <property type="match status" value="1"/>
</dbReference>
<feature type="compositionally biased region" description="Polar residues" evidence="3">
    <location>
        <begin position="1"/>
        <end position="15"/>
    </location>
</feature>
<feature type="compositionally biased region" description="Low complexity" evidence="3">
    <location>
        <begin position="539"/>
        <end position="548"/>
    </location>
</feature>
<feature type="region of interest" description="Disordered" evidence="3">
    <location>
        <begin position="524"/>
        <end position="548"/>
    </location>
</feature>
<evidence type="ECO:0000313" key="6">
    <source>
        <dbReference type="Proteomes" id="UP001642540"/>
    </source>
</evidence>
<dbReference type="InterPro" id="IPR034085">
    <property type="entry name" value="TOG"/>
</dbReference>
<dbReference type="Proteomes" id="UP001642540">
    <property type="component" value="Unassembled WGS sequence"/>
</dbReference>
<name>A0ABP1RQV7_9HEXA</name>
<evidence type="ECO:0000259" key="4">
    <source>
        <dbReference type="SMART" id="SM01349"/>
    </source>
</evidence>
<evidence type="ECO:0000256" key="1">
    <source>
        <dbReference type="ARBA" id="ARBA00022737"/>
    </source>
</evidence>
<comment type="caution">
    <text evidence="5">The sequence shown here is derived from an EMBL/GenBank/DDBJ whole genome shotgun (WGS) entry which is preliminary data.</text>
</comment>
<feature type="repeat" description="HEAT" evidence="2">
    <location>
        <begin position="750"/>
        <end position="788"/>
    </location>
</feature>
<sequence length="827" mass="92870">MKILPNSSSIVSSVQPVDPFKNTDSSTSSGFTLLQGHIQLMAMVPHLPENQLSPKWKSSEALLDDRDSMDAKRSLSVISPRLMPSASQYRRHNLPTILAEKAMASQGGFHQALSWHNAPCLSKITIPIPTKPVTMPSFAKFIPGTKRTTVSRMESTTCFPVIPNQSRYHTVSMVKEQTMEPQTSPGLYMNAYPYLLSPMDCTVFNLLPPHNYSISGSNGDHISTFYSPPRCYEPCQNGIFFPQTPTYLPTSQSLLNPAIVSTHVQSPYETQSMPNFGTTATIAYSNNRSHVGGRYHHSYSMPNCNMSHKSLSSTPKHGNNSCTSGIGLPLESHQELFRSTNAVSIPDICKDPHELFHVQTDKQPCNSVSAFYGLNKHDVSVVVEGSSSEYEDGLHKTSRFIRKKDCSKLSLLHNYNDMVTEQKQNIRIPMDTSLAILGPDSLPTKISSTPRVTHSPVQSVSGVEVDIDERICNGNGCCSQCGYDKTKLTHNVLKRNENRKRSPPRKTIKYVKPVVVAVHDCFPSDSSESECTDTDSQRKSSSNINNNTMIKKKKPRIDAILHKTKPIGKEEVFDDLSDLSLDEVRLYTCEYLTELLTSDDWENCYNALQTMVRMARHRPKTLLNYLGPILWFAFKHLTSPKSALCRAAIVTFRELFQSIGSALDNDLEKLTEKLVIKSLAPNKFIREECDRALEAMVRHCSMIKVLTAMEIVSKMPHVRAACQRISRMTKQFIAVASVDTCLRSMYAEKLLPMLFSFMTDANNETRTAAKEALSMLMNHLQFEQAVTKYVTFDRNCTEVFKKLDKMRGRNRSNRMVLGGTRYQSSSM</sequence>
<dbReference type="InterPro" id="IPR011989">
    <property type="entry name" value="ARM-like"/>
</dbReference>
<evidence type="ECO:0000256" key="2">
    <source>
        <dbReference type="PROSITE-ProRule" id="PRU00103"/>
    </source>
</evidence>
<accession>A0ABP1RQV7</accession>
<evidence type="ECO:0000256" key="3">
    <source>
        <dbReference type="SAM" id="MobiDB-lite"/>
    </source>
</evidence>
<dbReference type="Gene3D" id="1.25.10.10">
    <property type="entry name" value="Leucine-rich Repeat Variant"/>
    <property type="match status" value="1"/>
</dbReference>
<keyword evidence="6" id="KW-1185">Reference proteome</keyword>
<dbReference type="PANTHER" id="PTHR21567">
    <property type="entry name" value="CLASP"/>
    <property type="match status" value="1"/>
</dbReference>
<dbReference type="PANTHER" id="PTHR21567:SF87">
    <property type="entry name" value="CRESCERIN-LIKE PROTEIN CHE-12"/>
    <property type="match status" value="1"/>
</dbReference>
<reference evidence="5 6" key="1">
    <citation type="submission" date="2024-08" db="EMBL/GenBank/DDBJ databases">
        <authorList>
            <person name="Cucini C."/>
            <person name="Frati F."/>
        </authorList>
    </citation>
    <scope>NUCLEOTIDE SEQUENCE [LARGE SCALE GENOMIC DNA]</scope>
</reference>
<dbReference type="PROSITE" id="PS50077">
    <property type="entry name" value="HEAT_REPEAT"/>
    <property type="match status" value="1"/>
</dbReference>
<dbReference type="InterPro" id="IPR021133">
    <property type="entry name" value="HEAT_type_2"/>
</dbReference>
<evidence type="ECO:0000313" key="5">
    <source>
        <dbReference type="EMBL" id="CAL8133255.1"/>
    </source>
</evidence>